<dbReference type="GO" id="GO:0005840">
    <property type="term" value="C:ribosome"/>
    <property type="evidence" value="ECO:0007669"/>
    <property type="project" value="UniProtKB-KW"/>
</dbReference>
<dbReference type="GO" id="GO:0006412">
    <property type="term" value="P:translation"/>
    <property type="evidence" value="ECO:0007669"/>
    <property type="project" value="InterPro"/>
</dbReference>
<name>A0A1Y2E085_9BASI</name>
<dbReference type="EMBL" id="MCGR01000065">
    <property type="protein sequence ID" value="ORY64764.1"/>
    <property type="molecule type" value="Genomic_DNA"/>
</dbReference>
<feature type="compositionally biased region" description="Low complexity" evidence="4">
    <location>
        <begin position="41"/>
        <end position="64"/>
    </location>
</feature>
<dbReference type="OrthoDB" id="2537029at2759"/>
<organism evidence="6 7">
    <name type="scientific">Leucosporidium creatinivorum</name>
    <dbReference type="NCBI Taxonomy" id="106004"/>
    <lineage>
        <taxon>Eukaryota</taxon>
        <taxon>Fungi</taxon>
        <taxon>Dikarya</taxon>
        <taxon>Basidiomycota</taxon>
        <taxon>Pucciniomycotina</taxon>
        <taxon>Microbotryomycetes</taxon>
        <taxon>Leucosporidiales</taxon>
        <taxon>Leucosporidium</taxon>
    </lineage>
</organism>
<dbReference type="InParanoid" id="A0A1Y2E085"/>
<dbReference type="SUPFAM" id="SSF47973">
    <property type="entry name" value="Ribosomal protein S7"/>
    <property type="match status" value="1"/>
</dbReference>
<dbReference type="Proteomes" id="UP000193467">
    <property type="component" value="Unassembled WGS sequence"/>
</dbReference>
<dbReference type="Pfam" id="PF00177">
    <property type="entry name" value="Ribosomal_S7"/>
    <property type="match status" value="1"/>
</dbReference>
<evidence type="ECO:0000313" key="7">
    <source>
        <dbReference type="Proteomes" id="UP000193467"/>
    </source>
</evidence>
<evidence type="ECO:0000256" key="1">
    <source>
        <dbReference type="ARBA" id="ARBA00007151"/>
    </source>
</evidence>
<feature type="domain" description="Small ribosomal subunit protein uS7" evidence="5">
    <location>
        <begin position="76"/>
        <end position="203"/>
    </location>
</feature>
<dbReference type="InterPro" id="IPR023798">
    <property type="entry name" value="Ribosomal_uS7_dom"/>
</dbReference>
<evidence type="ECO:0000256" key="2">
    <source>
        <dbReference type="ARBA" id="ARBA00022980"/>
    </source>
</evidence>
<dbReference type="Gene3D" id="1.10.455.10">
    <property type="entry name" value="Ribosomal protein S7 domain"/>
    <property type="match status" value="1"/>
</dbReference>
<keyword evidence="2 6" id="KW-0689">Ribosomal protein</keyword>
<dbReference type="STRING" id="106004.A0A1Y2E085"/>
<gene>
    <name evidence="6" type="ORF">BCR35DRAFT_308671</name>
</gene>
<accession>A0A1Y2E085</accession>
<proteinExistence type="inferred from homology"/>
<dbReference type="InterPro" id="IPR000235">
    <property type="entry name" value="Ribosomal_uS7"/>
</dbReference>
<protein>
    <submittedName>
        <fullName evidence="6">Ribosomal protein S7 domain-containing protein</fullName>
    </submittedName>
</protein>
<dbReference type="GO" id="GO:1990904">
    <property type="term" value="C:ribonucleoprotein complex"/>
    <property type="evidence" value="ECO:0007669"/>
    <property type="project" value="UniProtKB-KW"/>
</dbReference>
<keyword evidence="3" id="KW-0687">Ribonucleoprotein</keyword>
<dbReference type="PANTHER" id="PTHR11205">
    <property type="entry name" value="RIBOSOMAL PROTEIN S7"/>
    <property type="match status" value="1"/>
</dbReference>
<sequence>MAFRLVNSAQRGAIRVQLPATRYLCSSSTLLSSFDSTLASSTSNSNSRLSPTLSSSSLSSIPIPSRAPPPPTASPTTDTLLLSRLARLVMKSGKLARAHSHLDTMLQHIHLTTQSPPLPILHRALQVASPSIRIVGRRKGTKSLPTPQPLTTEQRLRQAWLWIVEASDKRQGAEKIFGKRLAQEVLAVLSGQSEAIKKKEARHMQGVVGRANVGR</sequence>
<evidence type="ECO:0000256" key="4">
    <source>
        <dbReference type="SAM" id="MobiDB-lite"/>
    </source>
</evidence>
<evidence type="ECO:0000256" key="3">
    <source>
        <dbReference type="ARBA" id="ARBA00023274"/>
    </source>
</evidence>
<dbReference type="InterPro" id="IPR036823">
    <property type="entry name" value="Ribosomal_uS7_dom_sf"/>
</dbReference>
<comment type="caution">
    <text evidence="6">The sequence shown here is derived from an EMBL/GenBank/DDBJ whole genome shotgun (WGS) entry which is preliminary data.</text>
</comment>
<comment type="similarity">
    <text evidence="1">Belongs to the universal ribosomal protein uS7 family.</text>
</comment>
<reference evidence="6 7" key="1">
    <citation type="submission" date="2016-07" db="EMBL/GenBank/DDBJ databases">
        <title>Pervasive Adenine N6-methylation of Active Genes in Fungi.</title>
        <authorList>
            <consortium name="DOE Joint Genome Institute"/>
            <person name="Mondo S.J."/>
            <person name="Dannebaum R.O."/>
            <person name="Kuo R.C."/>
            <person name="Labutti K."/>
            <person name="Haridas S."/>
            <person name="Kuo A."/>
            <person name="Salamov A."/>
            <person name="Ahrendt S.R."/>
            <person name="Lipzen A."/>
            <person name="Sullivan W."/>
            <person name="Andreopoulos W.B."/>
            <person name="Clum A."/>
            <person name="Lindquist E."/>
            <person name="Daum C."/>
            <person name="Ramamoorthy G.K."/>
            <person name="Gryganskyi A."/>
            <person name="Culley D."/>
            <person name="Magnuson J.K."/>
            <person name="James T.Y."/>
            <person name="O'Malley M.A."/>
            <person name="Stajich J.E."/>
            <person name="Spatafora J.W."/>
            <person name="Visel A."/>
            <person name="Grigoriev I.V."/>
        </authorList>
    </citation>
    <scope>NUCLEOTIDE SEQUENCE [LARGE SCALE GENOMIC DNA]</scope>
    <source>
        <strain evidence="6 7">62-1032</strain>
    </source>
</reference>
<dbReference type="AlphaFoldDB" id="A0A1Y2E085"/>
<evidence type="ECO:0000313" key="6">
    <source>
        <dbReference type="EMBL" id="ORY64764.1"/>
    </source>
</evidence>
<keyword evidence="7" id="KW-1185">Reference proteome</keyword>
<evidence type="ECO:0000259" key="5">
    <source>
        <dbReference type="Pfam" id="PF00177"/>
    </source>
</evidence>
<feature type="region of interest" description="Disordered" evidence="4">
    <location>
        <begin position="41"/>
        <end position="77"/>
    </location>
</feature>